<dbReference type="PANTHER" id="PTHR43213">
    <property type="entry name" value="BIFUNCTIONAL DTTP/UTP PYROPHOSPHATASE/METHYLTRANSFERASE PROTEIN-RELATED"/>
    <property type="match status" value="1"/>
</dbReference>
<dbReference type="EMBL" id="LODT01000042">
    <property type="protein sequence ID" value="KYQ89169.1"/>
    <property type="molecule type" value="Genomic_DNA"/>
</dbReference>
<dbReference type="HAMAP" id="MF_00528">
    <property type="entry name" value="Maf"/>
    <property type="match status" value="1"/>
</dbReference>
<dbReference type="SUPFAM" id="SSF52972">
    <property type="entry name" value="ITPase-like"/>
    <property type="match status" value="1"/>
</dbReference>
<dbReference type="Pfam" id="PF02545">
    <property type="entry name" value="Maf"/>
    <property type="match status" value="1"/>
</dbReference>
<evidence type="ECO:0000313" key="4">
    <source>
        <dbReference type="Proteomes" id="UP000076078"/>
    </source>
</evidence>
<protein>
    <recommendedName>
        <fullName evidence="5">Maf family protein</fullName>
    </recommendedName>
</protein>
<evidence type="ECO:0000313" key="3">
    <source>
        <dbReference type="EMBL" id="KYQ89169.1"/>
    </source>
</evidence>
<dbReference type="PANTHER" id="PTHR43213:SF5">
    <property type="entry name" value="BIFUNCTIONAL DTTP_UTP PYROPHOSPHATASE_METHYLTRANSFERASE PROTEIN-RELATED"/>
    <property type="match status" value="1"/>
</dbReference>
<dbReference type="GO" id="GO:0047429">
    <property type="term" value="F:nucleoside triphosphate diphosphatase activity"/>
    <property type="evidence" value="ECO:0007669"/>
    <property type="project" value="InterPro"/>
</dbReference>
<evidence type="ECO:0008006" key="5">
    <source>
        <dbReference type="Google" id="ProtNLM"/>
    </source>
</evidence>
<dbReference type="InterPro" id="IPR029001">
    <property type="entry name" value="ITPase-like_fam"/>
</dbReference>
<dbReference type="PIRSF" id="PIRSF006305">
    <property type="entry name" value="Maf"/>
    <property type="match status" value="1"/>
</dbReference>
<organism evidence="3 4">
    <name type="scientific">Tieghemostelium lacteum</name>
    <name type="common">Slime mold</name>
    <name type="synonym">Dictyostelium lacteum</name>
    <dbReference type="NCBI Taxonomy" id="361077"/>
    <lineage>
        <taxon>Eukaryota</taxon>
        <taxon>Amoebozoa</taxon>
        <taxon>Evosea</taxon>
        <taxon>Eumycetozoa</taxon>
        <taxon>Dictyostelia</taxon>
        <taxon>Dictyosteliales</taxon>
        <taxon>Raperosteliaceae</taxon>
        <taxon>Tieghemostelium</taxon>
    </lineage>
</organism>
<dbReference type="OMA" id="VIGCDSV"/>
<dbReference type="InParanoid" id="A0A151Z5C1"/>
<keyword evidence="2" id="KW-0378">Hydrolase</keyword>
<dbReference type="NCBIfam" id="TIGR00172">
    <property type="entry name" value="maf"/>
    <property type="match status" value="1"/>
</dbReference>
<keyword evidence="4" id="KW-1185">Reference proteome</keyword>
<dbReference type="AlphaFoldDB" id="A0A151Z5C1"/>
<dbReference type="InterPro" id="IPR003697">
    <property type="entry name" value="Maf-like"/>
</dbReference>
<proteinExistence type="inferred from homology"/>
<name>A0A151Z5C1_TIELA</name>
<sequence>MILDLLNEINKLNIILGSTSPRRIEYLSKLGLEFKIEASKFEENLDKSLYKTPIDYCCDTSKHKTEEVFNRLKNDDMPSSILIGADSIVVKGQTIFEKPKSVDDAKQMLRQLSASTHQVCTSVTIIAYNSSTKIIVQRNFYVLTEVEFDEISDSLINHYIENCKPFDKAGSYGIQEVPASSFIKKINGDFYNVTGLPIHQLSKELREVYISCFNIK</sequence>
<evidence type="ECO:0000256" key="2">
    <source>
        <dbReference type="ARBA" id="ARBA00022801"/>
    </source>
</evidence>
<dbReference type="OrthoDB" id="10267058at2759"/>
<evidence type="ECO:0000256" key="1">
    <source>
        <dbReference type="ARBA" id="ARBA00001968"/>
    </source>
</evidence>
<dbReference type="Gene3D" id="3.90.950.10">
    <property type="match status" value="1"/>
</dbReference>
<comment type="caution">
    <text evidence="3">The sequence shown here is derived from an EMBL/GenBank/DDBJ whole genome shotgun (WGS) entry which is preliminary data.</text>
</comment>
<dbReference type="STRING" id="361077.A0A151Z5C1"/>
<dbReference type="CDD" id="cd00555">
    <property type="entry name" value="Maf"/>
    <property type="match status" value="1"/>
</dbReference>
<reference evidence="3 4" key="1">
    <citation type="submission" date="2015-12" db="EMBL/GenBank/DDBJ databases">
        <title>Dictyostelia acquired genes for synthesis and detection of signals that induce cell-type specialization by lateral gene transfer from prokaryotes.</title>
        <authorList>
            <person name="Gloeckner G."/>
            <person name="Schaap P."/>
        </authorList>
    </citation>
    <scope>NUCLEOTIDE SEQUENCE [LARGE SCALE GENOMIC DNA]</scope>
    <source>
        <strain evidence="3 4">TK</strain>
    </source>
</reference>
<accession>A0A151Z5C1</accession>
<comment type="cofactor">
    <cofactor evidence="1">
        <name>a divalent metal cation</name>
        <dbReference type="ChEBI" id="CHEBI:60240"/>
    </cofactor>
</comment>
<dbReference type="Proteomes" id="UP000076078">
    <property type="component" value="Unassembled WGS sequence"/>
</dbReference>
<gene>
    <name evidence="3" type="ORF">DLAC_10415</name>
</gene>